<evidence type="ECO:0000313" key="1">
    <source>
        <dbReference type="EMBL" id="JAD34702.1"/>
    </source>
</evidence>
<protein>
    <submittedName>
        <fullName evidence="1">Uncharacterized protein</fullName>
    </submittedName>
</protein>
<dbReference type="AlphaFoldDB" id="A0A0A8ZIL1"/>
<reference evidence="1" key="1">
    <citation type="submission" date="2014-09" db="EMBL/GenBank/DDBJ databases">
        <authorList>
            <person name="Magalhaes I.L.F."/>
            <person name="Oliveira U."/>
            <person name="Santos F.R."/>
            <person name="Vidigal T.H.D.A."/>
            <person name="Brescovit A.D."/>
            <person name="Santos A.J."/>
        </authorList>
    </citation>
    <scope>NUCLEOTIDE SEQUENCE</scope>
    <source>
        <tissue evidence="1">Shoot tissue taken approximately 20 cm above the soil surface</tissue>
    </source>
</reference>
<proteinExistence type="predicted"/>
<organism evidence="1">
    <name type="scientific">Arundo donax</name>
    <name type="common">Giant reed</name>
    <name type="synonym">Donax arundinaceus</name>
    <dbReference type="NCBI Taxonomy" id="35708"/>
    <lineage>
        <taxon>Eukaryota</taxon>
        <taxon>Viridiplantae</taxon>
        <taxon>Streptophyta</taxon>
        <taxon>Embryophyta</taxon>
        <taxon>Tracheophyta</taxon>
        <taxon>Spermatophyta</taxon>
        <taxon>Magnoliopsida</taxon>
        <taxon>Liliopsida</taxon>
        <taxon>Poales</taxon>
        <taxon>Poaceae</taxon>
        <taxon>PACMAD clade</taxon>
        <taxon>Arundinoideae</taxon>
        <taxon>Arundineae</taxon>
        <taxon>Arundo</taxon>
    </lineage>
</organism>
<dbReference type="EMBL" id="GBRH01263193">
    <property type="protein sequence ID" value="JAD34702.1"/>
    <property type="molecule type" value="Transcribed_RNA"/>
</dbReference>
<reference evidence="1" key="2">
    <citation type="journal article" date="2015" name="Data Brief">
        <title>Shoot transcriptome of the giant reed, Arundo donax.</title>
        <authorList>
            <person name="Barrero R.A."/>
            <person name="Guerrero F.D."/>
            <person name="Moolhuijzen P."/>
            <person name="Goolsby J.A."/>
            <person name="Tidwell J."/>
            <person name="Bellgard S.E."/>
            <person name="Bellgard M.I."/>
        </authorList>
    </citation>
    <scope>NUCLEOTIDE SEQUENCE</scope>
    <source>
        <tissue evidence="1">Shoot tissue taken approximately 20 cm above the soil surface</tissue>
    </source>
</reference>
<accession>A0A0A8ZIL1</accession>
<name>A0A0A8ZIL1_ARUDO</name>
<sequence length="48" mass="5305">MGVLIWSNYSSRMELWMAISTGFGGQARGCKIYLGSNFSTIQTISEVI</sequence>